<dbReference type="InterPro" id="IPR029063">
    <property type="entry name" value="SAM-dependent_MTases_sf"/>
</dbReference>
<feature type="region of interest" description="Disordered" evidence="2">
    <location>
        <begin position="330"/>
        <end position="350"/>
    </location>
</feature>
<feature type="compositionally biased region" description="Polar residues" evidence="2">
    <location>
        <begin position="330"/>
        <end position="343"/>
    </location>
</feature>
<keyword evidence="5" id="KW-1185">Reference proteome</keyword>
<comment type="caution">
    <text evidence="4">The sequence shown here is derived from an EMBL/GenBank/DDBJ whole genome shotgun (WGS) entry which is preliminary data.</text>
</comment>
<dbReference type="PANTHER" id="PTHR31058:SF2">
    <property type="entry name" value="ZINC FINGER C4H2 DOMAIN-CONTAINING PROTEIN"/>
    <property type="match status" value="1"/>
</dbReference>
<dbReference type="Pfam" id="PF13649">
    <property type="entry name" value="Methyltransf_25"/>
    <property type="match status" value="1"/>
</dbReference>
<evidence type="ECO:0000256" key="2">
    <source>
        <dbReference type="SAM" id="MobiDB-lite"/>
    </source>
</evidence>
<protein>
    <recommendedName>
        <fullName evidence="3">Methyltransferase domain-containing protein</fullName>
    </recommendedName>
</protein>
<dbReference type="Proteomes" id="UP001473302">
    <property type="component" value="Unassembled WGS sequence"/>
</dbReference>
<reference evidence="4 5" key="1">
    <citation type="submission" date="2024-04" db="EMBL/GenBank/DDBJ databases">
        <title>genome sequences of Mucor flavus KT1a and Helicostylum pulchrum KT1b strains isolated from the surface of a dry-aged beef.</title>
        <authorList>
            <person name="Toyotome T."/>
            <person name="Hosono M."/>
            <person name="Torimaru M."/>
            <person name="Fukuda K."/>
            <person name="Mikami N."/>
        </authorList>
    </citation>
    <scope>NUCLEOTIDE SEQUENCE [LARGE SCALE GENOMIC DNA]</scope>
    <source>
        <strain evidence="4 5">KT1a</strain>
    </source>
</reference>
<keyword evidence="1" id="KW-0175">Coiled coil</keyword>
<feature type="region of interest" description="Disordered" evidence="2">
    <location>
        <begin position="146"/>
        <end position="272"/>
    </location>
</feature>
<feature type="compositionally biased region" description="Low complexity" evidence="2">
    <location>
        <begin position="255"/>
        <end position="271"/>
    </location>
</feature>
<evidence type="ECO:0000313" key="4">
    <source>
        <dbReference type="EMBL" id="GAA5811911.1"/>
    </source>
</evidence>
<feature type="compositionally biased region" description="Basic residues" evidence="2">
    <location>
        <begin position="230"/>
        <end position="240"/>
    </location>
</feature>
<organism evidence="4 5">
    <name type="scientific">Mucor flavus</name>
    <dbReference type="NCBI Taxonomy" id="439312"/>
    <lineage>
        <taxon>Eukaryota</taxon>
        <taxon>Fungi</taxon>
        <taxon>Fungi incertae sedis</taxon>
        <taxon>Mucoromycota</taxon>
        <taxon>Mucoromycotina</taxon>
        <taxon>Mucoromycetes</taxon>
        <taxon>Mucorales</taxon>
        <taxon>Mucorineae</taxon>
        <taxon>Mucoraceae</taxon>
        <taxon>Mucor</taxon>
    </lineage>
</organism>
<dbReference type="SUPFAM" id="SSF53335">
    <property type="entry name" value="S-adenosyl-L-methionine-dependent methyltransferases"/>
    <property type="match status" value="1"/>
</dbReference>
<dbReference type="Gene3D" id="3.40.50.150">
    <property type="entry name" value="Vaccinia Virus protein VP39"/>
    <property type="match status" value="1"/>
</dbReference>
<evidence type="ECO:0000256" key="1">
    <source>
        <dbReference type="SAM" id="Coils"/>
    </source>
</evidence>
<feature type="compositionally biased region" description="Low complexity" evidence="2">
    <location>
        <begin position="205"/>
        <end position="215"/>
    </location>
</feature>
<name>A0ABP9YYJ6_9FUNG</name>
<dbReference type="InterPro" id="IPR041698">
    <property type="entry name" value="Methyltransf_25"/>
</dbReference>
<dbReference type="PANTHER" id="PTHR31058">
    <property type="entry name" value="ZINC FINGER C4H2 DOMAIN-CONTAINING PROTEIN"/>
    <property type="match status" value="1"/>
</dbReference>
<dbReference type="Pfam" id="PF10146">
    <property type="entry name" value="zf-C4H2"/>
    <property type="match status" value="1"/>
</dbReference>
<feature type="compositionally biased region" description="Low complexity" evidence="2">
    <location>
        <begin position="188"/>
        <end position="198"/>
    </location>
</feature>
<dbReference type="InterPro" id="IPR018482">
    <property type="entry name" value="Znf-C4H2"/>
</dbReference>
<feature type="coiled-coil region" evidence="1">
    <location>
        <begin position="42"/>
        <end position="104"/>
    </location>
</feature>
<evidence type="ECO:0000313" key="5">
    <source>
        <dbReference type="Proteomes" id="UP001473302"/>
    </source>
</evidence>
<dbReference type="CDD" id="cd02440">
    <property type="entry name" value="AdoMet_MTases"/>
    <property type="match status" value="1"/>
</dbReference>
<proteinExistence type="predicted"/>
<gene>
    <name evidence="4" type="ORF">MFLAVUS_005358</name>
</gene>
<evidence type="ECO:0000259" key="3">
    <source>
        <dbReference type="Pfam" id="PF13649"/>
    </source>
</evidence>
<feature type="domain" description="Methyltransferase" evidence="3">
    <location>
        <begin position="417"/>
        <end position="515"/>
    </location>
</feature>
<sequence>MSSHNVDSNVLKTQMHSLEQLRQKTQALVDCKATLLSKTEILDQKKSLLEETNSERQRLQREKKLLREMLHNINQDMNSLVEVEQSLTKESEDLERSVNKLKHEQYEPLHDQVNDIRVQNGLTKLPHIQQELEARMARILEDRRVKWQQEESESSASPTPKRRMTGRSGRMGTNNSTLKDRKPEETPILSTSNSSSKSLIHKLHNNLYRNRSNRSSSEKINELSSPPTSYKKKKLFKRKSNTVEQDDDTSELFPSSSNDDLTSNTSSVNDDPMLAAATRISARFDEEQSSLSPSSSDLCVVSHYISSRLANCCLEEDPCFIHTAKIQSSPGTTTEHLQSSASLENHKRTKDWLSTSSNTEKLECSAPTQNVASSFFFRPDNPTDQRKEKDRQQRLHYLLKRIWNGLYRAKLTEPQIIVNWCCGIGLWDVEMAALFPKSQVIGVDFKEATLSNLQYDIPNLEFRHVVIYDNYTGLESFETNTVDYIMMRDVWLVNAPVYKWKVILEESFRILKPGGWIELSEHSLGIQSPGPCSQKLDSCFQAFFSDAGIDMEIESKLGQYLTSTGFIDIDEQAISLPLGEWPSTNALRETGFLLKDWTSRTMRGLSKWVCDTNNIDGSEMNRLITSSMDNEIDEYHSYINWTSYTARKPLGSPALRHTENSPSLTPIIEASAII</sequence>
<dbReference type="EMBL" id="BAABUK010000011">
    <property type="protein sequence ID" value="GAA5811911.1"/>
    <property type="molecule type" value="Genomic_DNA"/>
</dbReference>
<accession>A0ABP9YYJ6</accession>